<name>A0A0R1H3C8_9LACO</name>
<evidence type="ECO:0000313" key="4">
    <source>
        <dbReference type="Proteomes" id="UP000051461"/>
    </source>
</evidence>
<dbReference type="Gene3D" id="2.30.30.90">
    <property type="match status" value="1"/>
</dbReference>
<protein>
    <recommendedName>
        <fullName evidence="2">Ferrous iron transporter FeoA-like domain-containing protein</fullName>
    </recommendedName>
</protein>
<dbReference type="SUPFAM" id="SSF50037">
    <property type="entry name" value="C-terminal domain of transcriptional repressors"/>
    <property type="match status" value="1"/>
</dbReference>
<proteinExistence type="predicted"/>
<dbReference type="InterPro" id="IPR008988">
    <property type="entry name" value="Transcriptional_repressor_C"/>
</dbReference>
<dbReference type="SMART" id="SM00899">
    <property type="entry name" value="FeoA"/>
    <property type="match status" value="1"/>
</dbReference>
<evidence type="ECO:0000313" key="3">
    <source>
        <dbReference type="EMBL" id="KRK40712.1"/>
    </source>
</evidence>
<reference evidence="3 4" key="1">
    <citation type="journal article" date="2015" name="Genome Announc.">
        <title>Expanding the biotechnology potential of lactobacilli through comparative genomics of 213 strains and associated genera.</title>
        <authorList>
            <person name="Sun Z."/>
            <person name="Harris H.M."/>
            <person name="McCann A."/>
            <person name="Guo C."/>
            <person name="Argimon S."/>
            <person name="Zhang W."/>
            <person name="Yang X."/>
            <person name="Jeffery I.B."/>
            <person name="Cooney J.C."/>
            <person name="Kagawa T.F."/>
            <person name="Liu W."/>
            <person name="Song Y."/>
            <person name="Salvetti E."/>
            <person name="Wrobel A."/>
            <person name="Rasinkangas P."/>
            <person name="Parkhill J."/>
            <person name="Rea M.C."/>
            <person name="O'Sullivan O."/>
            <person name="Ritari J."/>
            <person name="Douillard F.P."/>
            <person name="Paul Ross R."/>
            <person name="Yang R."/>
            <person name="Briner A.E."/>
            <person name="Felis G.E."/>
            <person name="de Vos W.M."/>
            <person name="Barrangou R."/>
            <person name="Klaenhammer T.R."/>
            <person name="Caufield P.W."/>
            <person name="Cui Y."/>
            <person name="Zhang H."/>
            <person name="O'Toole P.W."/>
        </authorList>
    </citation>
    <scope>NUCLEOTIDE SEQUENCE [LARGE SCALE GENOMIC DNA]</scope>
    <source>
        <strain evidence="3 4">DSM 20003</strain>
    </source>
</reference>
<comment type="caution">
    <text evidence="3">The sequence shown here is derived from an EMBL/GenBank/DDBJ whole genome shotgun (WGS) entry which is preliminary data.</text>
</comment>
<dbReference type="Pfam" id="PF04023">
    <property type="entry name" value="FeoA"/>
    <property type="match status" value="1"/>
</dbReference>
<dbReference type="PATRIC" id="fig|1423726.3.peg.3118"/>
<dbReference type="STRING" id="1423726.FC07_GL003004"/>
<feature type="domain" description="Ferrous iron transporter FeoA-like" evidence="2">
    <location>
        <begin position="1"/>
        <end position="76"/>
    </location>
</feature>
<dbReference type="InterPro" id="IPR038157">
    <property type="entry name" value="FeoA_core_dom"/>
</dbReference>
<accession>A0A0R1H3C8</accession>
<evidence type="ECO:0000256" key="1">
    <source>
        <dbReference type="ARBA" id="ARBA00023004"/>
    </source>
</evidence>
<evidence type="ECO:0000259" key="2">
    <source>
        <dbReference type="SMART" id="SM00899"/>
    </source>
</evidence>
<gene>
    <name evidence="3" type="ORF">FC07_GL003004</name>
</gene>
<dbReference type="InterPro" id="IPR007167">
    <property type="entry name" value="Fe-transptr_FeoA-like"/>
</dbReference>
<dbReference type="Proteomes" id="UP000051461">
    <property type="component" value="Unassembled WGS sequence"/>
</dbReference>
<sequence length="76" mass="8600">MGMTFFHQSTAETFCIHGLNDLDATAQHRLRDLGLTTGKQVKIVRRYPFNGPIILSFDDQKVGLRKALVRRLRGGD</sequence>
<keyword evidence="4" id="KW-1185">Reference proteome</keyword>
<keyword evidence="1" id="KW-0408">Iron</keyword>
<dbReference type="AlphaFoldDB" id="A0A0R1H3C8"/>
<dbReference type="EMBL" id="AZDA01000005">
    <property type="protein sequence ID" value="KRK40712.1"/>
    <property type="molecule type" value="Genomic_DNA"/>
</dbReference>
<organism evidence="3 4">
    <name type="scientific">Loigolactobacillus bifermentans DSM 20003</name>
    <dbReference type="NCBI Taxonomy" id="1423726"/>
    <lineage>
        <taxon>Bacteria</taxon>
        <taxon>Bacillati</taxon>
        <taxon>Bacillota</taxon>
        <taxon>Bacilli</taxon>
        <taxon>Lactobacillales</taxon>
        <taxon>Lactobacillaceae</taxon>
        <taxon>Loigolactobacillus</taxon>
    </lineage>
</organism>
<dbReference type="GO" id="GO:0046914">
    <property type="term" value="F:transition metal ion binding"/>
    <property type="evidence" value="ECO:0007669"/>
    <property type="project" value="InterPro"/>
</dbReference>